<dbReference type="Pfam" id="PF00724">
    <property type="entry name" value="Oxidored_FMN"/>
    <property type="match status" value="1"/>
</dbReference>
<name>A0ABT3TF22_9GAMM</name>
<dbReference type="InterPro" id="IPR013785">
    <property type="entry name" value="Aldolase_TIM"/>
</dbReference>
<dbReference type="SUPFAM" id="SSF51395">
    <property type="entry name" value="FMN-linked oxidoreductases"/>
    <property type="match status" value="1"/>
</dbReference>
<keyword evidence="1" id="KW-0285">Flavoprotein</keyword>
<evidence type="ECO:0000313" key="4">
    <source>
        <dbReference type="EMBL" id="MCX2980907.1"/>
    </source>
</evidence>
<comment type="caution">
    <text evidence="4">The sequence shown here is derived from an EMBL/GenBank/DDBJ whole genome shotgun (WGS) entry which is preliminary data.</text>
</comment>
<dbReference type="CDD" id="cd02803">
    <property type="entry name" value="OYE_like_FMN_family"/>
    <property type="match status" value="1"/>
</dbReference>
<evidence type="ECO:0000259" key="3">
    <source>
        <dbReference type="Pfam" id="PF00724"/>
    </source>
</evidence>
<reference evidence="4" key="1">
    <citation type="submission" date="2019-02" db="EMBL/GenBank/DDBJ databases">
        <authorList>
            <person name="Li S.-H."/>
        </authorList>
    </citation>
    <scope>NUCLEOTIDE SEQUENCE</scope>
    <source>
        <strain evidence="4">IMCC14734</strain>
    </source>
</reference>
<dbReference type="InterPro" id="IPR051799">
    <property type="entry name" value="NADH_flavin_oxidoreductase"/>
</dbReference>
<keyword evidence="2" id="KW-0560">Oxidoreductase</keyword>
<organism evidence="4 5">
    <name type="scientific">Candidatus Litorirhabdus singularis</name>
    <dbReference type="NCBI Taxonomy" id="2518993"/>
    <lineage>
        <taxon>Bacteria</taxon>
        <taxon>Pseudomonadati</taxon>
        <taxon>Pseudomonadota</taxon>
        <taxon>Gammaproteobacteria</taxon>
        <taxon>Cellvibrionales</taxon>
        <taxon>Halieaceae</taxon>
        <taxon>Candidatus Litorirhabdus</taxon>
    </lineage>
</organism>
<dbReference type="EMBL" id="SHNN01000002">
    <property type="protein sequence ID" value="MCX2980907.1"/>
    <property type="molecule type" value="Genomic_DNA"/>
</dbReference>
<sequence>MSQNLQRAFQPAMLGKLELRNRLIKAGTFEGKTPDGVPGDQLLNFHLGIAEGGIGMTTLAYCATESDGRLNDQMMFMHEGIRPQLTATLQKLQATGARVSGQMAHCGNFSKNRNLTRLKRPMGPSRQINMLGLPAGMPFAGAMTHPQIDEMVQTFYDAGVFMKSVGFDAIELHMGHGYGLSQFISPRTNKRNDEYGGSLVNRMRLPLRALEAVRKAVGDDFPVVAKISLMDGVRDGLQQNESVESAGMLDEAGIDGVITSGGTSSMNVMKMFRGPSIVHGMIEQEKNIIMKTGLKIMGPKMFRNYPYEELYFMEGAQQVRDRMKNAKLIYIGGCSTMESFEKVMSAGVDFVQLGRPLLADPAYANNAKAALDAGKSYRSGCTHCNRCVALIDSPGGIRCPELHGDESGRMN</sequence>
<dbReference type="PANTHER" id="PTHR43656">
    <property type="entry name" value="BINDING OXIDOREDUCTASE, PUTATIVE (AFU_ORTHOLOGUE AFUA_2G08260)-RELATED"/>
    <property type="match status" value="1"/>
</dbReference>
<evidence type="ECO:0000256" key="2">
    <source>
        <dbReference type="ARBA" id="ARBA00023002"/>
    </source>
</evidence>
<dbReference type="Proteomes" id="UP001143362">
    <property type="component" value="Unassembled WGS sequence"/>
</dbReference>
<dbReference type="RefSeq" id="WP_279244923.1">
    <property type="nucleotide sequence ID" value="NZ_SHNN01000002.1"/>
</dbReference>
<keyword evidence="5" id="KW-1185">Reference proteome</keyword>
<protein>
    <submittedName>
        <fullName evidence="4">NADH:flavin oxidoreductase</fullName>
    </submittedName>
</protein>
<dbReference type="PANTHER" id="PTHR43656:SF2">
    <property type="entry name" value="BINDING OXIDOREDUCTASE, PUTATIVE (AFU_ORTHOLOGUE AFUA_2G08260)-RELATED"/>
    <property type="match status" value="1"/>
</dbReference>
<dbReference type="InterPro" id="IPR001155">
    <property type="entry name" value="OxRdtase_FMN_N"/>
</dbReference>
<evidence type="ECO:0000313" key="5">
    <source>
        <dbReference type="Proteomes" id="UP001143362"/>
    </source>
</evidence>
<gene>
    <name evidence="4" type="ORF">EYC98_08525</name>
</gene>
<proteinExistence type="predicted"/>
<evidence type="ECO:0000256" key="1">
    <source>
        <dbReference type="ARBA" id="ARBA00022630"/>
    </source>
</evidence>
<accession>A0ABT3TF22</accession>
<dbReference type="Gene3D" id="3.20.20.70">
    <property type="entry name" value="Aldolase class I"/>
    <property type="match status" value="1"/>
</dbReference>
<feature type="domain" description="NADH:flavin oxidoreductase/NADH oxidase N-terminal" evidence="3">
    <location>
        <begin position="9"/>
        <end position="260"/>
    </location>
</feature>